<feature type="compositionally biased region" description="Pro residues" evidence="1">
    <location>
        <begin position="1"/>
        <end position="13"/>
    </location>
</feature>
<evidence type="ECO:0000256" key="1">
    <source>
        <dbReference type="SAM" id="MobiDB-lite"/>
    </source>
</evidence>
<keyword evidence="3" id="KW-1185">Reference proteome</keyword>
<comment type="caution">
    <text evidence="2">The sequence shown here is derived from an EMBL/GenBank/DDBJ whole genome shotgun (WGS) entry which is preliminary data.</text>
</comment>
<evidence type="ECO:0008006" key="4">
    <source>
        <dbReference type="Google" id="ProtNLM"/>
    </source>
</evidence>
<sequence length="156" mass="15547">MTSPATPPAPKNPKNPKTASATSKTAPATPPAAATAVGDAGELESVADAASEATEIAAALAVQGTDPATGTGPAATAQDPARQFRAVDDNVLATAKLTGALTLDAYENSLHTLLAWEQRVGAVGGPGWLGELTRAHVALVTSVSEPVFAAARQALK</sequence>
<evidence type="ECO:0000313" key="2">
    <source>
        <dbReference type="EMBL" id="GES39962.1"/>
    </source>
</evidence>
<reference evidence="2 3" key="1">
    <citation type="journal article" date="2018" name="Biodegradation">
        <title>1,4-Dioxane degradation characteristics of Rhodococcus aetherivorans JCM 14343.</title>
        <authorList>
            <person name="Inoue D."/>
            <person name="Tsunoda T."/>
            <person name="Yamamoto N."/>
            <person name="Ike M."/>
            <person name="Sei K."/>
        </authorList>
    </citation>
    <scope>NUCLEOTIDE SEQUENCE [LARGE SCALE GENOMIC DNA]</scope>
    <source>
        <strain evidence="2 3">JCM 14343</strain>
    </source>
</reference>
<dbReference type="RefSeq" id="WP_043797875.1">
    <property type="nucleotide sequence ID" value="NZ_BAAAYP010000044.1"/>
</dbReference>
<dbReference type="EMBL" id="BLAH01000143">
    <property type="protein sequence ID" value="GES39962.1"/>
    <property type="molecule type" value="Genomic_DNA"/>
</dbReference>
<proteinExistence type="predicted"/>
<feature type="region of interest" description="Disordered" evidence="1">
    <location>
        <begin position="1"/>
        <end position="48"/>
    </location>
</feature>
<accession>A0ABQ0YU97</accession>
<dbReference type="Proteomes" id="UP000325466">
    <property type="component" value="Unassembled WGS sequence"/>
</dbReference>
<feature type="region of interest" description="Disordered" evidence="1">
    <location>
        <begin position="61"/>
        <end position="81"/>
    </location>
</feature>
<evidence type="ECO:0000313" key="3">
    <source>
        <dbReference type="Proteomes" id="UP000325466"/>
    </source>
</evidence>
<name>A0ABQ0YU97_9NOCA</name>
<gene>
    <name evidence="2" type="ORF">RAJCM14343_5240</name>
</gene>
<feature type="compositionally biased region" description="Low complexity" evidence="1">
    <location>
        <begin position="15"/>
        <end position="36"/>
    </location>
</feature>
<organism evidence="2 3">
    <name type="scientific">Rhodococcus aetherivorans</name>
    <dbReference type="NCBI Taxonomy" id="191292"/>
    <lineage>
        <taxon>Bacteria</taxon>
        <taxon>Bacillati</taxon>
        <taxon>Actinomycetota</taxon>
        <taxon>Actinomycetes</taxon>
        <taxon>Mycobacteriales</taxon>
        <taxon>Nocardiaceae</taxon>
        <taxon>Rhodococcus</taxon>
    </lineage>
</organism>
<protein>
    <recommendedName>
        <fullName evidence="4">Phasin domain-containing protein</fullName>
    </recommendedName>
</protein>